<dbReference type="Proteomes" id="UP000253426">
    <property type="component" value="Unassembled WGS sequence"/>
</dbReference>
<evidence type="ECO:0000313" key="3">
    <source>
        <dbReference type="Proteomes" id="UP000253426"/>
    </source>
</evidence>
<dbReference type="RefSeq" id="WP_113961754.1">
    <property type="nucleotide sequence ID" value="NZ_QNRR01000015.1"/>
</dbReference>
<name>A0A366H7L5_9BACT</name>
<keyword evidence="1" id="KW-0472">Membrane</keyword>
<sequence>MSLRIKIATLIVLLMLVGIPAGYVALTFRPRAPLEFHLESMDPAAADYPLDGYRPIEVRVKNSSPASIIFHSAELEAPGMSLGRMGFGAGSILAQDLRLGRYRSFPPRQLIIPAYKDVLVSGAVTTEAVDIAREGGLVVRYHFDSRTYEVYSLRWFWMVQHFPELTKRFLPTPKSQSEMTHLQAGEAGSTSR</sequence>
<evidence type="ECO:0000313" key="2">
    <source>
        <dbReference type="EMBL" id="RBP36980.1"/>
    </source>
</evidence>
<keyword evidence="3" id="KW-1185">Reference proteome</keyword>
<protein>
    <submittedName>
        <fullName evidence="2">Uncharacterized protein</fullName>
    </submittedName>
</protein>
<comment type="caution">
    <text evidence="2">The sequence shown here is derived from an EMBL/GenBank/DDBJ whole genome shotgun (WGS) entry which is preliminary data.</text>
</comment>
<dbReference type="AlphaFoldDB" id="A0A366H7L5"/>
<keyword evidence="1" id="KW-0812">Transmembrane</keyword>
<gene>
    <name evidence="2" type="ORF">DES53_115121</name>
</gene>
<keyword evidence="1" id="KW-1133">Transmembrane helix</keyword>
<proteinExistence type="predicted"/>
<organism evidence="2 3">
    <name type="scientific">Roseimicrobium gellanilyticum</name>
    <dbReference type="NCBI Taxonomy" id="748857"/>
    <lineage>
        <taxon>Bacteria</taxon>
        <taxon>Pseudomonadati</taxon>
        <taxon>Verrucomicrobiota</taxon>
        <taxon>Verrucomicrobiia</taxon>
        <taxon>Verrucomicrobiales</taxon>
        <taxon>Verrucomicrobiaceae</taxon>
        <taxon>Roseimicrobium</taxon>
    </lineage>
</organism>
<accession>A0A366H7L5</accession>
<reference evidence="2 3" key="1">
    <citation type="submission" date="2018-06" db="EMBL/GenBank/DDBJ databases">
        <title>Genomic Encyclopedia of Type Strains, Phase IV (KMG-IV): sequencing the most valuable type-strain genomes for metagenomic binning, comparative biology and taxonomic classification.</title>
        <authorList>
            <person name="Goeker M."/>
        </authorList>
    </citation>
    <scope>NUCLEOTIDE SEQUENCE [LARGE SCALE GENOMIC DNA]</scope>
    <source>
        <strain evidence="2 3">DSM 25532</strain>
    </source>
</reference>
<evidence type="ECO:0000256" key="1">
    <source>
        <dbReference type="SAM" id="Phobius"/>
    </source>
</evidence>
<dbReference type="EMBL" id="QNRR01000015">
    <property type="protein sequence ID" value="RBP36980.1"/>
    <property type="molecule type" value="Genomic_DNA"/>
</dbReference>
<feature type="transmembrane region" description="Helical" evidence="1">
    <location>
        <begin position="7"/>
        <end position="26"/>
    </location>
</feature>